<keyword evidence="5" id="KW-0539">Nucleus</keyword>
<evidence type="ECO:0000256" key="1">
    <source>
        <dbReference type="ARBA" id="ARBA00004123"/>
    </source>
</evidence>
<dbReference type="GO" id="GO:0005654">
    <property type="term" value="C:nucleoplasm"/>
    <property type="evidence" value="ECO:0007669"/>
    <property type="project" value="UniProtKB-ARBA"/>
</dbReference>
<dbReference type="InterPro" id="IPR016049">
    <property type="entry name" value="RNA_pol_Rpc34-like"/>
</dbReference>
<reference evidence="6 7" key="1">
    <citation type="submission" date="2023-01" db="EMBL/GenBank/DDBJ databases">
        <authorList>
            <person name="Kreplak J."/>
        </authorList>
    </citation>
    <scope>NUCLEOTIDE SEQUENCE [LARGE SCALE GENOMIC DNA]</scope>
</reference>
<dbReference type="EMBL" id="OX451735">
    <property type="protein sequence ID" value="CAI8592171.1"/>
    <property type="molecule type" value="Genomic_DNA"/>
</dbReference>
<keyword evidence="3" id="KW-0240">DNA-directed RNA polymerase</keyword>
<accession>A0AAV0Z2Z5</accession>
<keyword evidence="4" id="KW-0804">Transcription</keyword>
<evidence type="ECO:0008006" key="8">
    <source>
        <dbReference type="Google" id="ProtNLM"/>
    </source>
</evidence>
<dbReference type="FunFam" id="1.10.10.10:FF:000116">
    <property type="entry name" value="DNA-directed RNA polymerase III subunit RPC6"/>
    <property type="match status" value="1"/>
</dbReference>
<dbReference type="PANTHER" id="PTHR12780">
    <property type="entry name" value="RNA POLYMERASE III DNA DIRECTED , 39KD SUBUNIT-RELATED"/>
    <property type="match status" value="1"/>
</dbReference>
<organism evidence="6 7">
    <name type="scientific">Vicia faba</name>
    <name type="common">Broad bean</name>
    <name type="synonym">Faba vulgaris</name>
    <dbReference type="NCBI Taxonomy" id="3906"/>
    <lineage>
        <taxon>Eukaryota</taxon>
        <taxon>Viridiplantae</taxon>
        <taxon>Streptophyta</taxon>
        <taxon>Embryophyta</taxon>
        <taxon>Tracheophyta</taxon>
        <taxon>Spermatophyta</taxon>
        <taxon>Magnoliopsida</taxon>
        <taxon>eudicotyledons</taxon>
        <taxon>Gunneridae</taxon>
        <taxon>Pentapetalae</taxon>
        <taxon>rosids</taxon>
        <taxon>fabids</taxon>
        <taxon>Fabales</taxon>
        <taxon>Fabaceae</taxon>
        <taxon>Papilionoideae</taxon>
        <taxon>50 kb inversion clade</taxon>
        <taxon>NPAAA clade</taxon>
        <taxon>Hologalegina</taxon>
        <taxon>IRL clade</taxon>
        <taxon>Fabeae</taxon>
        <taxon>Vicia</taxon>
    </lineage>
</organism>
<dbReference type="AlphaFoldDB" id="A0AAV0Z2Z5"/>
<keyword evidence="7" id="KW-1185">Reference proteome</keyword>
<dbReference type="GO" id="GO:0005737">
    <property type="term" value="C:cytoplasm"/>
    <property type="evidence" value="ECO:0007669"/>
    <property type="project" value="UniProtKB-ARBA"/>
</dbReference>
<dbReference type="InterPro" id="IPR036388">
    <property type="entry name" value="WH-like_DNA-bd_sf"/>
</dbReference>
<evidence type="ECO:0000256" key="5">
    <source>
        <dbReference type="ARBA" id="ARBA00023242"/>
    </source>
</evidence>
<evidence type="ECO:0000256" key="2">
    <source>
        <dbReference type="ARBA" id="ARBA00011038"/>
    </source>
</evidence>
<comment type="similarity">
    <text evidence="2">Belongs to the eukaryotic RPC34/RPC39 RNA polymerase subunit family.</text>
</comment>
<comment type="subcellular location">
    <subcellularLocation>
        <location evidence="1">Nucleus</location>
    </subcellularLocation>
</comment>
<evidence type="ECO:0000313" key="6">
    <source>
        <dbReference type="EMBL" id="CAI8592171.1"/>
    </source>
</evidence>
<dbReference type="GO" id="GO:0006383">
    <property type="term" value="P:transcription by RNA polymerase III"/>
    <property type="evidence" value="ECO:0007669"/>
    <property type="project" value="InterPro"/>
</dbReference>
<evidence type="ECO:0000256" key="4">
    <source>
        <dbReference type="ARBA" id="ARBA00023163"/>
    </source>
</evidence>
<dbReference type="Gene3D" id="1.10.10.10">
    <property type="entry name" value="Winged helix-like DNA-binding domain superfamily/Winged helix DNA-binding domain"/>
    <property type="match status" value="1"/>
</dbReference>
<dbReference type="GO" id="GO:0005666">
    <property type="term" value="C:RNA polymerase III complex"/>
    <property type="evidence" value="ECO:0007669"/>
    <property type="project" value="InterPro"/>
</dbReference>
<protein>
    <recommendedName>
        <fullName evidence="8">DNA-directed RNA polymerase III subunit RPC6</fullName>
    </recommendedName>
</protein>
<dbReference type="InterPro" id="IPR036390">
    <property type="entry name" value="WH_DNA-bd_sf"/>
</dbReference>
<dbReference type="Pfam" id="PF05158">
    <property type="entry name" value="RNA_pol_Rpc34"/>
    <property type="match status" value="2"/>
</dbReference>
<name>A0AAV0Z2Z5_VICFA</name>
<gene>
    <name evidence="6" type="ORF">VFH_I026400</name>
</gene>
<dbReference type="SUPFAM" id="SSF46785">
    <property type="entry name" value="Winged helix' DNA-binding domain"/>
    <property type="match status" value="1"/>
</dbReference>
<dbReference type="Proteomes" id="UP001157006">
    <property type="component" value="Chromosome 1S"/>
</dbReference>
<sequence>MVDVLGLTRDFESPIDIVVKRPIIPQPLCSCEAAHHSAASVLCEIGTHLNSPATVIRRRRKESGLPQRKRQKVSEPVLTDEERLLFNLIRSRENIGIWTGDMKRETNLPTTVVNKSLKTLIAKNMIKEVTTIQNKGRKHYMAKEFMPSEEITGGHFYSDGKLHVNYINSLKDACLKCIFMQKVSTCDGCVEWIKRSSGVFNTKVTTKQMEEILQTLVLDDVITQMISTGYGEFSSITVGKTCYISKSKGGVRGEKKTADMTSFPCFSCQRMSFCSLDGTISPATCVYYQKWLDF</sequence>
<evidence type="ECO:0000256" key="3">
    <source>
        <dbReference type="ARBA" id="ARBA00022478"/>
    </source>
</evidence>
<evidence type="ECO:0000313" key="7">
    <source>
        <dbReference type="Proteomes" id="UP001157006"/>
    </source>
</evidence>
<proteinExistence type="inferred from homology"/>
<dbReference type="InterPro" id="IPR007832">
    <property type="entry name" value="RNA_pol_Rpc34"/>
</dbReference>